<feature type="transmembrane region" description="Helical" evidence="6">
    <location>
        <begin position="7"/>
        <end position="29"/>
    </location>
</feature>
<reference evidence="7 8" key="1">
    <citation type="journal article" date="2013" name="Stand. Genomic Sci.">
        <title>Genomic Encyclopedia of Type Strains, Phase I: The one thousand microbial genomes (KMG-I) project.</title>
        <authorList>
            <person name="Kyrpides N.C."/>
            <person name="Woyke T."/>
            <person name="Eisen J.A."/>
            <person name="Garrity G."/>
            <person name="Lilburn T.G."/>
            <person name="Beck B.J."/>
            <person name="Whitman W.B."/>
            <person name="Hugenholtz P."/>
            <person name="Klenk H.P."/>
        </authorList>
    </citation>
    <scope>NUCLEOTIDE SEQUENCE [LARGE SCALE GENOMIC DNA]</scope>
    <source>
        <strain evidence="7 8">DSM 13484</strain>
    </source>
</reference>
<dbReference type="InterPro" id="IPR001123">
    <property type="entry name" value="LeuE-type"/>
</dbReference>
<organism evidence="7 8">
    <name type="scientific">Chitinophaga japonensis</name>
    <name type="common">Flexibacter japonensis</name>
    <dbReference type="NCBI Taxonomy" id="104662"/>
    <lineage>
        <taxon>Bacteria</taxon>
        <taxon>Pseudomonadati</taxon>
        <taxon>Bacteroidota</taxon>
        <taxon>Chitinophagia</taxon>
        <taxon>Chitinophagales</taxon>
        <taxon>Chitinophagaceae</taxon>
        <taxon>Chitinophaga</taxon>
    </lineage>
</organism>
<keyword evidence="2" id="KW-1003">Cell membrane</keyword>
<dbReference type="GO" id="GO:0005886">
    <property type="term" value="C:plasma membrane"/>
    <property type="evidence" value="ECO:0007669"/>
    <property type="project" value="UniProtKB-SubCell"/>
</dbReference>
<evidence type="ECO:0000313" key="7">
    <source>
        <dbReference type="EMBL" id="TWI87889.1"/>
    </source>
</evidence>
<comment type="caution">
    <text evidence="7">The sequence shown here is derived from an EMBL/GenBank/DDBJ whole genome shotgun (WGS) entry which is preliminary data.</text>
</comment>
<feature type="transmembrane region" description="Helical" evidence="6">
    <location>
        <begin position="41"/>
        <end position="63"/>
    </location>
</feature>
<evidence type="ECO:0008006" key="9">
    <source>
        <dbReference type="Google" id="ProtNLM"/>
    </source>
</evidence>
<evidence type="ECO:0000256" key="6">
    <source>
        <dbReference type="SAM" id="Phobius"/>
    </source>
</evidence>
<feature type="transmembrane region" description="Helical" evidence="6">
    <location>
        <begin position="116"/>
        <end position="137"/>
    </location>
</feature>
<evidence type="ECO:0000256" key="3">
    <source>
        <dbReference type="ARBA" id="ARBA00022692"/>
    </source>
</evidence>
<comment type="subcellular location">
    <subcellularLocation>
        <location evidence="1">Cell membrane</location>
        <topology evidence="1">Multi-pass membrane protein</topology>
    </subcellularLocation>
</comment>
<feature type="transmembrane region" description="Helical" evidence="6">
    <location>
        <begin position="183"/>
        <end position="203"/>
    </location>
</feature>
<keyword evidence="3 6" id="KW-0812">Transmembrane</keyword>
<keyword evidence="5 6" id="KW-0472">Membrane</keyword>
<protein>
    <recommendedName>
        <fullName evidence="9">Threonine/homoserine/homoserine lactone efflux protein</fullName>
    </recommendedName>
</protein>
<dbReference type="Proteomes" id="UP000316778">
    <property type="component" value="Unassembled WGS sequence"/>
</dbReference>
<dbReference type="AlphaFoldDB" id="A0A562T2L9"/>
<dbReference type="EMBL" id="VLLG01000003">
    <property type="protein sequence ID" value="TWI87889.1"/>
    <property type="molecule type" value="Genomic_DNA"/>
</dbReference>
<evidence type="ECO:0000256" key="5">
    <source>
        <dbReference type="ARBA" id="ARBA00023136"/>
    </source>
</evidence>
<evidence type="ECO:0000313" key="8">
    <source>
        <dbReference type="Proteomes" id="UP000316778"/>
    </source>
</evidence>
<evidence type="ECO:0000256" key="1">
    <source>
        <dbReference type="ARBA" id="ARBA00004651"/>
    </source>
</evidence>
<gene>
    <name evidence="7" type="ORF">LX66_1963</name>
</gene>
<evidence type="ECO:0000256" key="4">
    <source>
        <dbReference type="ARBA" id="ARBA00022989"/>
    </source>
</evidence>
<feature type="transmembrane region" description="Helical" evidence="6">
    <location>
        <begin position="149"/>
        <end position="171"/>
    </location>
</feature>
<dbReference type="Pfam" id="PF01810">
    <property type="entry name" value="LysE"/>
    <property type="match status" value="1"/>
</dbReference>
<name>A0A562T2L9_CHIJA</name>
<evidence type="ECO:0000256" key="2">
    <source>
        <dbReference type="ARBA" id="ARBA00022475"/>
    </source>
</evidence>
<dbReference type="GO" id="GO:0006865">
    <property type="term" value="P:amino acid transport"/>
    <property type="evidence" value="ECO:0007669"/>
    <property type="project" value="InterPro"/>
</dbReference>
<sequence length="252" mass="27487">MSIHIRLMGWAMAISFLGSLPLGTLNLGVANFAFRHDLPGAVGFAAAAIAVEMVLVRIALLAVKRLEGLKRLFRFFSVMACLVLLLLAFNSLSAAWQRLMFRAELPFMDLPPVLSGLLLSIINPLHLPFWMGWTAVLRSKQVLHDGPGAYNAYAAAIGVGTALAFVVYGMAGHFLIDHLQRQQVLLNWIIGIVLLVSALAQLYKTFSAPRPAAVSCNAGQEPRALPAEKREALLLRNSEGETDTAFLKKLLK</sequence>
<feature type="transmembrane region" description="Helical" evidence="6">
    <location>
        <begin position="75"/>
        <end position="96"/>
    </location>
</feature>
<dbReference type="OrthoDB" id="9342487at2"/>
<dbReference type="RefSeq" id="WP_145712437.1">
    <property type="nucleotide sequence ID" value="NZ_BAAAFY010000001.1"/>
</dbReference>
<proteinExistence type="predicted"/>
<accession>A0A562T2L9</accession>
<keyword evidence="8" id="KW-1185">Reference proteome</keyword>
<keyword evidence="4 6" id="KW-1133">Transmembrane helix</keyword>